<dbReference type="AlphaFoldDB" id="A0A0M6WYI0"/>
<protein>
    <submittedName>
        <fullName evidence="1">Uncharacterized protein</fullName>
    </submittedName>
</protein>
<sequence>MDKYEELIAVFSETLKQSRDYHIAYMYQVGYVSVLGLYERDSTQNNSMKIDEVFHSPEEMADSLLRNWRWQWFYKNRKLLGCQDFENICNLDNKIPDLLQEEYRQSIQILQNKIHIALQVEN</sequence>
<accession>A0A0M6WYI0</accession>
<gene>
    <name evidence="1" type="ORF">RIL183_07791</name>
</gene>
<proteinExistence type="predicted"/>
<organism evidence="1 2">
    <name type="scientific">Roseburia inulinivorans</name>
    <dbReference type="NCBI Taxonomy" id="360807"/>
    <lineage>
        <taxon>Bacteria</taxon>
        <taxon>Bacillati</taxon>
        <taxon>Bacillota</taxon>
        <taxon>Clostridia</taxon>
        <taxon>Lachnospirales</taxon>
        <taxon>Lachnospiraceae</taxon>
        <taxon>Roseburia</taxon>
    </lineage>
</organism>
<dbReference type="RefSeq" id="WP_007884330.1">
    <property type="nucleotide sequence ID" value="NZ_CVRS01000105.1"/>
</dbReference>
<dbReference type="Proteomes" id="UP000049828">
    <property type="component" value="Unassembled WGS sequence"/>
</dbReference>
<reference evidence="2" key="1">
    <citation type="submission" date="2015-05" db="EMBL/GenBank/DDBJ databases">
        <authorList>
            <consortium name="Pathogen Informatics"/>
        </authorList>
    </citation>
    <scope>NUCLEOTIDE SEQUENCE [LARGE SCALE GENOMIC DNA]</scope>
    <source>
        <strain evidence="2">L1-83</strain>
    </source>
</reference>
<name>A0A0M6WYI0_9FIRM</name>
<dbReference type="GeneID" id="75163070"/>
<evidence type="ECO:0000313" key="1">
    <source>
        <dbReference type="EMBL" id="CRL42720.1"/>
    </source>
</evidence>
<keyword evidence="2" id="KW-1185">Reference proteome</keyword>
<evidence type="ECO:0000313" key="2">
    <source>
        <dbReference type="Proteomes" id="UP000049828"/>
    </source>
</evidence>
<dbReference type="EMBL" id="CVRS01000105">
    <property type="protein sequence ID" value="CRL42720.1"/>
    <property type="molecule type" value="Genomic_DNA"/>
</dbReference>
<dbReference type="OrthoDB" id="2055411at2"/>